<dbReference type="KEGG" id="more:E1B28_000381"/>
<keyword evidence="7" id="KW-0732">Signal</keyword>
<dbReference type="PANTHER" id="PTHR11552">
    <property type="entry name" value="GLUCOSE-METHANOL-CHOLINE GMC OXIDOREDUCTASE"/>
    <property type="match status" value="1"/>
</dbReference>
<feature type="signal peptide" evidence="7">
    <location>
        <begin position="1"/>
        <end position="21"/>
    </location>
</feature>
<feature type="binding site" evidence="6">
    <location>
        <position position="113"/>
    </location>
    <ligand>
        <name>FAD</name>
        <dbReference type="ChEBI" id="CHEBI:57692"/>
    </ligand>
</feature>
<feature type="active site" description="Proton donor" evidence="5">
    <location>
        <position position="529"/>
    </location>
</feature>
<evidence type="ECO:0000256" key="6">
    <source>
        <dbReference type="PIRSR" id="PIRSR000137-2"/>
    </source>
</evidence>
<evidence type="ECO:0000256" key="1">
    <source>
        <dbReference type="ARBA" id="ARBA00001974"/>
    </source>
</evidence>
<gene>
    <name evidence="9" type="ORF">E1B28_000381</name>
</gene>
<feature type="binding site" evidence="6">
    <location>
        <position position="117"/>
    </location>
    <ligand>
        <name>FAD</name>
        <dbReference type="ChEBI" id="CHEBI:57692"/>
    </ligand>
</feature>
<evidence type="ECO:0000256" key="3">
    <source>
        <dbReference type="ARBA" id="ARBA00022630"/>
    </source>
</evidence>
<keyword evidence="3" id="KW-0285">Flavoprotein</keyword>
<comment type="cofactor">
    <cofactor evidence="1 6">
        <name>FAD</name>
        <dbReference type="ChEBI" id="CHEBI:57692"/>
    </cofactor>
</comment>
<dbReference type="SUPFAM" id="SSF54373">
    <property type="entry name" value="FAD-linked reductases, C-terminal domain"/>
    <property type="match status" value="1"/>
</dbReference>
<feature type="binding site" evidence="6">
    <location>
        <begin position="121"/>
        <end position="124"/>
    </location>
    <ligand>
        <name>FAD</name>
        <dbReference type="ChEBI" id="CHEBI:57692"/>
    </ligand>
</feature>
<feature type="binding site" evidence="6">
    <location>
        <position position="264"/>
    </location>
    <ligand>
        <name>FAD</name>
        <dbReference type="ChEBI" id="CHEBI:57692"/>
    </ligand>
</feature>
<dbReference type="InterPro" id="IPR036188">
    <property type="entry name" value="FAD/NAD-bd_sf"/>
</dbReference>
<dbReference type="PIRSF" id="PIRSF000137">
    <property type="entry name" value="Alcohol_oxidase"/>
    <property type="match status" value="1"/>
</dbReference>
<dbReference type="Gene3D" id="3.30.560.10">
    <property type="entry name" value="Glucose Oxidase, domain 3"/>
    <property type="match status" value="1"/>
</dbReference>
<dbReference type="EMBL" id="CM032181">
    <property type="protein sequence ID" value="KAG7098429.1"/>
    <property type="molecule type" value="Genomic_DNA"/>
</dbReference>
<reference evidence="9" key="1">
    <citation type="journal article" date="2021" name="Genome Biol. Evol.">
        <title>The assembled and annotated genome of the fairy-ring fungus Marasmius oreades.</title>
        <authorList>
            <person name="Hiltunen M."/>
            <person name="Ament-Velasquez S.L."/>
            <person name="Johannesson H."/>
        </authorList>
    </citation>
    <scope>NUCLEOTIDE SEQUENCE</scope>
    <source>
        <strain evidence="9">03SP1</strain>
    </source>
</reference>
<proteinExistence type="inferred from homology"/>
<dbReference type="AlphaFoldDB" id="A0A9P8AEA7"/>
<feature type="domain" description="Glucose-methanol-choline oxidoreductase N-terminal" evidence="8">
    <location>
        <begin position="306"/>
        <end position="320"/>
    </location>
</feature>
<dbReference type="Pfam" id="PF00732">
    <property type="entry name" value="GMC_oxred_N"/>
    <property type="match status" value="1"/>
</dbReference>
<dbReference type="Proteomes" id="UP001049176">
    <property type="component" value="Chromosome 1"/>
</dbReference>
<keyword evidence="10" id="KW-1185">Reference proteome</keyword>
<evidence type="ECO:0000259" key="8">
    <source>
        <dbReference type="PROSITE" id="PS00624"/>
    </source>
</evidence>
<evidence type="ECO:0000256" key="4">
    <source>
        <dbReference type="ARBA" id="ARBA00022827"/>
    </source>
</evidence>
<comment type="similarity">
    <text evidence="2">Belongs to the GMC oxidoreductase family.</text>
</comment>
<accession>A0A9P8AEA7</accession>
<dbReference type="SUPFAM" id="SSF51905">
    <property type="entry name" value="FAD/NAD(P)-binding domain"/>
    <property type="match status" value="1"/>
</dbReference>
<keyword evidence="4 6" id="KW-0274">FAD</keyword>
<dbReference type="InterPro" id="IPR000172">
    <property type="entry name" value="GMC_OxRdtase_N"/>
</dbReference>
<evidence type="ECO:0000256" key="5">
    <source>
        <dbReference type="PIRSR" id="PIRSR000137-1"/>
    </source>
</evidence>
<dbReference type="PROSITE" id="PS00624">
    <property type="entry name" value="GMC_OXRED_2"/>
    <property type="match status" value="1"/>
</dbReference>
<dbReference type="InterPro" id="IPR012132">
    <property type="entry name" value="GMC_OxRdtase"/>
</dbReference>
<dbReference type="GeneID" id="66069457"/>
<dbReference type="Pfam" id="PF05199">
    <property type="entry name" value="GMC_oxred_C"/>
    <property type="match status" value="1"/>
</dbReference>
<dbReference type="Gene3D" id="3.50.50.60">
    <property type="entry name" value="FAD/NAD(P)-binding domain"/>
    <property type="match status" value="1"/>
</dbReference>
<evidence type="ECO:0000256" key="2">
    <source>
        <dbReference type="ARBA" id="ARBA00010790"/>
    </source>
</evidence>
<name>A0A9P8AEA7_9AGAR</name>
<dbReference type="OrthoDB" id="269227at2759"/>
<feature type="active site" description="Proton acceptor" evidence="5">
    <location>
        <position position="573"/>
    </location>
</feature>
<dbReference type="GO" id="GO:0050660">
    <property type="term" value="F:flavin adenine dinucleotide binding"/>
    <property type="evidence" value="ECO:0007669"/>
    <property type="project" value="InterPro"/>
</dbReference>
<dbReference type="InterPro" id="IPR007867">
    <property type="entry name" value="GMC_OxRtase_C"/>
</dbReference>
<dbReference type="GO" id="GO:0016614">
    <property type="term" value="F:oxidoreductase activity, acting on CH-OH group of donors"/>
    <property type="evidence" value="ECO:0007669"/>
    <property type="project" value="InterPro"/>
</dbReference>
<organism evidence="9 10">
    <name type="scientific">Marasmius oreades</name>
    <name type="common">fairy-ring Marasmius</name>
    <dbReference type="NCBI Taxonomy" id="181124"/>
    <lineage>
        <taxon>Eukaryota</taxon>
        <taxon>Fungi</taxon>
        <taxon>Dikarya</taxon>
        <taxon>Basidiomycota</taxon>
        <taxon>Agaricomycotina</taxon>
        <taxon>Agaricomycetes</taxon>
        <taxon>Agaricomycetidae</taxon>
        <taxon>Agaricales</taxon>
        <taxon>Marasmiineae</taxon>
        <taxon>Marasmiaceae</taxon>
        <taxon>Marasmius</taxon>
    </lineage>
</organism>
<evidence type="ECO:0000256" key="7">
    <source>
        <dbReference type="SAM" id="SignalP"/>
    </source>
</evidence>
<evidence type="ECO:0000313" key="10">
    <source>
        <dbReference type="Proteomes" id="UP001049176"/>
    </source>
</evidence>
<dbReference type="PANTHER" id="PTHR11552:SF147">
    <property type="entry name" value="CHOLINE DEHYDROGENASE, MITOCHONDRIAL"/>
    <property type="match status" value="1"/>
</dbReference>
<evidence type="ECO:0000313" key="9">
    <source>
        <dbReference type="EMBL" id="KAG7098429.1"/>
    </source>
</evidence>
<comment type="caution">
    <text evidence="9">The sequence shown here is derived from an EMBL/GenBank/DDBJ whole genome shotgun (WGS) entry which is preliminary data.</text>
</comment>
<feature type="chain" id="PRO_5040187364" description="Glucose-methanol-choline oxidoreductase N-terminal domain-containing protein" evidence="7">
    <location>
        <begin position="22"/>
        <end position="594"/>
    </location>
</feature>
<protein>
    <recommendedName>
        <fullName evidence="8">Glucose-methanol-choline oxidoreductase N-terminal domain-containing protein</fullName>
    </recommendedName>
</protein>
<sequence length="594" mass="64664">MLWPLLLFITLNALLSRPSSCSLLQRFEDLKRNDFDFVVIGGGTAGNTVANRLTENPNHHVLVLEAGGSNANVLVSIVPDFCARTLGSAIDWNYTAQTGPVMNRVVELPRGFVLGGTSSMNCMVYTRGTREDWDRYAHVTNDAGWSWDNIQPYVRKNERFTPPADGHDTTGEFDPSVHGFDGINSVTLSGFRHQIDTRVIQASKAMGNDSEFRFVLDMNSGEHLGIGFGQSTVLNGSRSSSATSYLGPQFINRPNLHVLLHAHVTRILSEETAHNGLTFTGVELSQDSGKTLHTVTASKEVILSAGSIATPQILMNSGIGDPNTLSNLGIRTLQRLPSVGRNLSEHLVFTLGWVVNANDTETEAIRNTTLAAEQLKQWNETRTGPLVDAPGLDLGWVRLPKNASIFEKFTDPSPGPNTAHIEIQFINFGGFVTDNPLADTIGVAPTLLSPISRGFVTLNTSNPFDHPFINLNYLDSEFDLFALREGARSARRFMAHPSFNGFLVSPIVNATTDDELDEFIKSNAGGACHPIGTAMMSPRGADWGVVDPDLKVKGVERLRVVDASILPFLPAGHTQASTYIIAERASDLIKASWS</sequence>
<dbReference type="RefSeq" id="XP_043014899.1">
    <property type="nucleotide sequence ID" value="XM_043146199.1"/>
</dbReference>